<evidence type="ECO:0000313" key="2">
    <source>
        <dbReference type="EMBL" id="MBO0357921.1"/>
    </source>
</evidence>
<comment type="caution">
    <text evidence="2">The sequence shown here is derived from an EMBL/GenBank/DDBJ whole genome shotgun (WGS) entry which is preliminary data.</text>
</comment>
<dbReference type="AlphaFoldDB" id="A0A939EVR4"/>
<protein>
    <submittedName>
        <fullName evidence="2">Uncharacterized protein</fullName>
    </submittedName>
</protein>
<keyword evidence="1" id="KW-0472">Membrane</keyword>
<dbReference type="RefSeq" id="WP_206983748.1">
    <property type="nucleotide sequence ID" value="NZ_JAFLQZ010000004.1"/>
</dbReference>
<dbReference type="Proteomes" id="UP000664144">
    <property type="component" value="Unassembled WGS sequence"/>
</dbReference>
<name>A0A939EVR4_9BACT</name>
<feature type="transmembrane region" description="Helical" evidence="1">
    <location>
        <begin position="43"/>
        <end position="67"/>
    </location>
</feature>
<feature type="transmembrane region" description="Helical" evidence="1">
    <location>
        <begin position="73"/>
        <end position="91"/>
    </location>
</feature>
<keyword evidence="1" id="KW-1133">Transmembrane helix</keyword>
<keyword evidence="3" id="KW-1185">Reference proteome</keyword>
<dbReference type="EMBL" id="JAFLQZ010000004">
    <property type="protein sequence ID" value="MBO0357921.1"/>
    <property type="molecule type" value="Genomic_DNA"/>
</dbReference>
<keyword evidence="1" id="KW-0812">Transmembrane</keyword>
<evidence type="ECO:0000313" key="3">
    <source>
        <dbReference type="Proteomes" id="UP000664144"/>
    </source>
</evidence>
<proteinExistence type="predicted"/>
<reference evidence="2" key="1">
    <citation type="submission" date="2021-03" db="EMBL/GenBank/DDBJ databases">
        <authorList>
            <person name="Kim M.K."/>
        </authorList>
    </citation>
    <scope>NUCLEOTIDE SEQUENCE</scope>
    <source>
        <strain evidence="2">BT186</strain>
    </source>
</reference>
<evidence type="ECO:0000256" key="1">
    <source>
        <dbReference type="SAM" id="Phobius"/>
    </source>
</evidence>
<organism evidence="2 3">
    <name type="scientific">Hymenobacter telluris</name>
    <dbReference type="NCBI Taxonomy" id="2816474"/>
    <lineage>
        <taxon>Bacteria</taxon>
        <taxon>Pseudomonadati</taxon>
        <taxon>Bacteroidota</taxon>
        <taxon>Cytophagia</taxon>
        <taxon>Cytophagales</taxon>
        <taxon>Hymenobacteraceae</taxon>
        <taxon>Hymenobacter</taxon>
    </lineage>
</organism>
<accession>A0A939EVR4</accession>
<gene>
    <name evidence="2" type="ORF">J0X19_08195</name>
</gene>
<sequence>MFSPEVLSELQSLTQLIPGLSSLRIRYTTSALLITTGIIDPEVALPFGCAPFVGIILCLVCLCVVFLHGFWIWIPFLMIGIIACGYMLFYVNRRVNASQHIAPDFIIDTTTRWITLPPVYGWWRTTPVPGVRFEDVTGIEAKLVHLNTGYGELARLEFSLRNKSSHSIISLPSYAVTQQLASVLQQIILGTETFPCLPTQQ</sequence>